<organism evidence="1 2">
    <name type="scientific">Aureobasidium subglaciale (strain EXF-2481)</name>
    <name type="common">Aureobasidium pullulans var. subglaciale</name>
    <dbReference type="NCBI Taxonomy" id="1043005"/>
    <lineage>
        <taxon>Eukaryota</taxon>
        <taxon>Fungi</taxon>
        <taxon>Dikarya</taxon>
        <taxon>Ascomycota</taxon>
        <taxon>Pezizomycotina</taxon>
        <taxon>Dothideomycetes</taxon>
        <taxon>Dothideomycetidae</taxon>
        <taxon>Dothideales</taxon>
        <taxon>Saccotheciaceae</taxon>
        <taxon>Aureobasidium</taxon>
    </lineage>
</organism>
<dbReference type="InParanoid" id="A0A074YQC3"/>
<sequence length="118" mass="13423">MHAPHKHMLFMHRWRSRSAAIRFLPSDNGRRWNSGIHPSLGRSRHCSQQSKFPKREHFPYKCVTTTTWRGRAVVGRRTRVCSVCSVGLPGGNPGRLTIDHKLGLYRIATGGTCCEKRA</sequence>
<dbReference type="Proteomes" id="UP000030641">
    <property type="component" value="Unassembled WGS sequence"/>
</dbReference>
<dbReference type="AlphaFoldDB" id="A0A074YQC3"/>
<dbReference type="HOGENOM" id="CLU_2072683_0_0_1"/>
<evidence type="ECO:0000313" key="2">
    <source>
        <dbReference type="Proteomes" id="UP000030641"/>
    </source>
</evidence>
<name>A0A074YQC3_AURSE</name>
<proteinExistence type="predicted"/>
<evidence type="ECO:0000313" key="1">
    <source>
        <dbReference type="EMBL" id="KEQ99890.1"/>
    </source>
</evidence>
<dbReference type="EMBL" id="KL584750">
    <property type="protein sequence ID" value="KEQ99890.1"/>
    <property type="molecule type" value="Genomic_DNA"/>
</dbReference>
<protein>
    <submittedName>
        <fullName evidence="1">Uncharacterized protein</fullName>
    </submittedName>
</protein>
<gene>
    <name evidence="1" type="ORF">AUEXF2481DRAFT_202959</name>
</gene>
<keyword evidence="2" id="KW-1185">Reference proteome</keyword>
<dbReference type="GeneID" id="25362473"/>
<accession>A0A074YQC3</accession>
<dbReference type="RefSeq" id="XP_013348485.1">
    <property type="nucleotide sequence ID" value="XM_013493031.1"/>
</dbReference>
<reference evidence="1 2" key="1">
    <citation type="journal article" date="2014" name="BMC Genomics">
        <title>Genome sequencing of four Aureobasidium pullulans varieties: biotechnological potential, stress tolerance, and description of new species.</title>
        <authorList>
            <person name="Gostin Ar C."/>
            <person name="Ohm R.A."/>
            <person name="Kogej T."/>
            <person name="Sonjak S."/>
            <person name="Turk M."/>
            <person name="Zajc J."/>
            <person name="Zalar P."/>
            <person name="Grube M."/>
            <person name="Sun H."/>
            <person name="Han J."/>
            <person name="Sharma A."/>
            <person name="Chiniquy J."/>
            <person name="Ngan C.Y."/>
            <person name="Lipzen A."/>
            <person name="Barry K."/>
            <person name="Grigoriev I.V."/>
            <person name="Gunde-Cimerman N."/>
        </authorList>
    </citation>
    <scope>NUCLEOTIDE SEQUENCE [LARGE SCALE GENOMIC DNA]</scope>
    <source>
        <strain evidence="1 2">EXF-2481</strain>
    </source>
</reference>